<keyword evidence="1" id="KW-0472">Membrane</keyword>
<gene>
    <name evidence="2" type="ORF">FB558_4813</name>
</gene>
<dbReference type="OrthoDB" id="3209791at2"/>
<keyword evidence="1" id="KW-1133">Transmembrane helix</keyword>
<keyword evidence="1" id="KW-0812">Transmembrane</keyword>
<keyword evidence="3" id="KW-1185">Reference proteome</keyword>
<protein>
    <recommendedName>
        <fullName evidence="4">ABC-2 type transport system permease protein</fullName>
    </recommendedName>
</protein>
<feature type="transmembrane region" description="Helical" evidence="1">
    <location>
        <begin position="208"/>
        <end position="227"/>
    </location>
</feature>
<feature type="transmembrane region" description="Helical" evidence="1">
    <location>
        <begin position="86"/>
        <end position="111"/>
    </location>
</feature>
<sequence>MKCLVDVARVQTSNWFLVLGLPLAVLLAALVLNVATFAIMGFEPPPEGRMTGAPAALYVAMGIAHLQAMTQVFPFALGMSVTRRTFYAATALVICVQAAVYGIVLVVLGQIELATSGWGLGIGFSRPPFLLQEGVLTQWLAYTTPMSAVAAAGVLMGVIFKRWGQLGVYAAIIGGGALLTGLAQLVTWQGWWPAVGAFVASRSALELAAGYPLLLALLLGGAGWLVLRRTTA</sequence>
<dbReference type="Proteomes" id="UP000315677">
    <property type="component" value="Unassembled WGS sequence"/>
</dbReference>
<proteinExistence type="predicted"/>
<feature type="transmembrane region" description="Helical" evidence="1">
    <location>
        <begin position="12"/>
        <end position="35"/>
    </location>
</feature>
<reference evidence="2 3" key="1">
    <citation type="submission" date="2019-06" db="EMBL/GenBank/DDBJ databases">
        <title>Sequencing the genomes of 1000 actinobacteria strains.</title>
        <authorList>
            <person name="Klenk H.-P."/>
        </authorList>
    </citation>
    <scope>NUCLEOTIDE SEQUENCE [LARGE SCALE GENOMIC DNA]</scope>
    <source>
        <strain evidence="2 3">DSM 45301</strain>
    </source>
</reference>
<evidence type="ECO:0000313" key="2">
    <source>
        <dbReference type="EMBL" id="TQM09071.1"/>
    </source>
</evidence>
<feature type="transmembrane region" description="Helical" evidence="1">
    <location>
        <begin position="55"/>
        <end position="79"/>
    </location>
</feature>
<organism evidence="2 3">
    <name type="scientific">Pseudonocardia kunmingensis</name>
    <dbReference type="NCBI Taxonomy" id="630975"/>
    <lineage>
        <taxon>Bacteria</taxon>
        <taxon>Bacillati</taxon>
        <taxon>Actinomycetota</taxon>
        <taxon>Actinomycetes</taxon>
        <taxon>Pseudonocardiales</taxon>
        <taxon>Pseudonocardiaceae</taxon>
        <taxon>Pseudonocardia</taxon>
    </lineage>
</organism>
<comment type="caution">
    <text evidence="2">The sequence shown here is derived from an EMBL/GenBank/DDBJ whole genome shotgun (WGS) entry which is preliminary data.</text>
</comment>
<evidence type="ECO:0000256" key="1">
    <source>
        <dbReference type="SAM" id="Phobius"/>
    </source>
</evidence>
<accession>A0A543DID2</accession>
<feature type="transmembrane region" description="Helical" evidence="1">
    <location>
        <begin position="139"/>
        <end position="159"/>
    </location>
</feature>
<feature type="transmembrane region" description="Helical" evidence="1">
    <location>
        <begin position="166"/>
        <end position="188"/>
    </location>
</feature>
<name>A0A543DID2_9PSEU</name>
<evidence type="ECO:0008006" key="4">
    <source>
        <dbReference type="Google" id="ProtNLM"/>
    </source>
</evidence>
<dbReference type="RefSeq" id="WP_142057009.1">
    <property type="nucleotide sequence ID" value="NZ_VFPA01000003.1"/>
</dbReference>
<dbReference type="AlphaFoldDB" id="A0A543DID2"/>
<dbReference type="EMBL" id="VFPA01000003">
    <property type="protein sequence ID" value="TQM09071.1"/>
    <property type="molecule type" value="Genomic_DNA"/>
</dbReference>
<evidence type="ECO:0000313" key="3">
    <source>
        <dbReference type="Proteomes" id="UP000315677"/>
    </source>
</evidence>